<dbReference type="Proteomes" id="UP000092443">
    <property type="component" value="Unplaced"/>
</dbReference>
<dbReference type="KEGG" id="gfs:119641884"/>
<accession>A0A9C6DNU1</accession>
<dbReference type="RefSeq" id="XP_037896701.1">
    <property type="nucleotide sequence ID" value="XM_038040773.1"/>
</dbReference>
<evidence type="ECO:0000313" key="1">
    <source>
        <dbReference type="Proteomes" id="UP000092443"/>
    </source>
</evidence>
<evidence type="ECO:0000313" key="2">
    <source>
        <dbReference type="RefSeq" id="XP_037896701.1"/>
    </source>
</evidence>
<dbReference type="AlphaFoldDB" id="A0A9C6DNU1"/>
<organism evidence="1 2">
    <name type="scientific">Glossina fuscipes</name>
    <dbReference type="NCBI Taxonomy" id="7396"/>
    <lineage>
        <taxon>Eukaryota</taxon>
        <taxon>Metazoa</taxon>
        <taxon>Ecdysozoa</taxon>
        <taxon>Arthropoda</taxon>
        <taxon>Hexapoda</taxon>
        <taxon>Insecta</taxon>
        <taxon>Pterygota</taxon>
        <taxon>Neoptera</taxon>
        <taxon>Endopterygota</taxon>
        <taxon>Diptera</taxon>
        <taxon>Brachycera</taxon>
        <taxon>Muscomorpha</taxon>
        <taxon>Hippoboscoidea</taxon>
        <taxon>Glossinidae</taxon>
        <taxon>Glossina</taxon>
    </lineage>
</organism>
<proteinExistence type="predicted"/>
<sequence>MGLKKRPKKTYCRNRFPERQSLRFAGRTPFHVLVCDGVFGGAVYVSYACDDDVQHLKSMNCKEIPLPDHEQVEKARKLLKIANHLHLNDKKDEYVLDIGAMCAVNLSYSERGAVRRQLIKDIQEKLSRIRDFGQKLRSELPELLNEELDPRFLIIELEKRRRSNLEKIVEFRQRKCQLLKMAADLKMGPYLGNELELLLMRANRDLLKAKVLHSYFINELLTRSEHSLKSIQEVEGYINDTLRQVEGNVI</sequence>
<name>A0A9C6DNU1_9MUSC</name>
<protein>
    <submittedName>
        <fullName evidence="2">Augmin complex subunit dgt2-like</fullName>
    </submittedName>
</protein>
<keyword evidence="1" id="KW-1185">Reference proteome</keyword>
<gene>
    <name evidence="2" type="primary">LOC119641884</name>
</gene>
<dbReference type="GeneID" id="119641884"/>
<reference evidence="2" key="1">
    <citation type="submission" date="2025-08" db="UniProtKB">
        <authorList>
            <consortium name="RefSeq"/>
        </authorList>
    </citation>
    <scope>IDENTIFICATION</scope>
    <source>
        <tissue evidence="2">Whole body pupa</tissue>
    </source>
</reference>